<keyword evidence="7" id="KW-1185">Reference proteome</keyword>
<gene>
    <name evidence="6" type="ORF">XYLVIOL_LOCUS10278</name>
</gene>
<organism evidence="6 7">
    <name type="scientific">Xylocopa violacea</name>
    <name type="common">Violet carpenter bee</name>
    <name type="synonym">Apis violacea</name>
    <dbReference type="NCBI Taxonomy" id="135666"/>
    <lineage>
        <taxon>Eukaryota</taxon>
        <taxon>Metazoa</taxon>
        <taxon>Ecdysozoa</taxon>
        <taxon>Arthropoda</taxon>
        <taxon>Hexapoda</taxon>
        <taxon>Insecta</taxon>
        <taxon>Pterygota</taxon>
        <taxon>Neoptera</taxon>
        <taxon>Endopterygota</taxon>
        <taxon>Hymenoptera</taxon>
        <taxon>Apocrita</taxon>
        <taxon>Aculeata</taxon>
        <taxon>Apoidea</taxon>
        <taxon>Anthophila</taxon>
        <taxon>Apidae</taxon>
        <taxon>Xylocopa</taxon>
        <taxon>Xylocopa</taxon>
    </lineage>
</organism>
<keyword evidence="2 4" id="KW-0863">Zinc-finger</keyword>
<evidence type="ECO:0000256" key="3">
    <source>
        <dbReference type="ARBA" id="ARBA00022833"/>
    </source>
</evidence>
<dbReference type="PROSITE" id="PS50178">
    <property type="entry name" value="ZF_FYVE"/>
    <property type="match status" value="1"/>
</dbReference>
<keyword evidence="1" id="KW-0479">Metal-binding</keyword>
<protein>
    <recommendedName>
        <fullName evidence="5">FYVE-type domain-containing protein</fullName>
    </recommendedName>
</protein>
<dbReference type="InterPro" id="IPR011011">
    <property type="entry name" value="Znf_FYVE_PHD"/>
</dbReference>
<dbReference type="SUPFAM" id="SSF57903">
    <property type="entry name" value="FYVE/PHD zinc finger"/>
    <property type="match status" value="1"/>
</dbReference>
<evidence type="ECO:0000256" key="2">
    <source>
        <dbReference type="ARBA" id="ARBA00022771"/>
    </source>
</evidence>
<feature type="domain" description="FYVE-type" evidence="5">
    <location>
        <begin position="1"/>
        <end position="54"/>
    </location>
</feature>
<sequence length="310" mass="35575">MSCNICQTKFSFFTKEVACPGCGFAYCNKCLKYKCNIPDRGVKKVCGRCFNKHNFSTSNSSSNNNIKMSNEQEEAMAPVDITKKLDSLENPAKPPIVMYTHTNHWDKFKKGLEPADQEIVDRLQKLKEEDKKSTTLSVDEIKRRLALLKDEDPDVNPHRVNIHHVDTRTDQQKADDLIQEYFDQLELSSGSDSVSEIHARLRSLQDITDKPRQHSANDLDDDEKQVTKTLIAKALAEAELEKKYKEDLDEMEVEAARQTDDEDEKPSCVMCDQTEDLQRCSGCHGDLYCTICFEDNHDDFEMRKHKKEPA</sequence>
<dbReference type="SUPFAM" id="SSF57845">
    <property type="entry name" value="B-box zinc-binding domain"/>
    <property type="match status" value="1"/>
</dbReference>
<dbReference type="EMBL" id="CAXAJV020001300">
    <property type="protein sequence ID" value="CAL7950941.1"/>
    <property type="molecule type" value="Genomic_DNA"/>
</dbReference>
<dbReference type="InterPro" id="IPR017455">
    <property type="entry name" value="Znf_FYVE-rel"/>
</dbReference>
<comment type="caution">
    <text evidence="6">The sequence shown here is derived from an EMBL/GenBank/DDBJ whole genome shotgun (WGS) entry which is preliminary data.</text>
</comment>
<evidence type="ECO:0000256" key="1">
    <source>
        <dbReference type="ARBA" id="ARBA00022723"/>
    </source>
</evidence>
<evidence type="ECO:0000313" key="6">
    <source>
        <dbReference type="EMBL" id="CAL7950941.1"/>
    </source>
</evidence>
<evidence type="ECO:0000256" key="4">
    <source>
        <dbReference type="PROSITE-ProRule" id="PRU00091"/>
    </source>
</evidence>
<accession>A0ABP1PFS9</accession>
<dbReference type="PANTHER" id="PTHR46603:SF1">
    <property type="entry name" value="ABSCISSION_NOCUT CHECKPOINT REGULATOR"/>
    <property type="match status" value="1"/>
</dbReference>
<dbReference type="Proteomes" id="UP001642520">
    <property type="component" value="Unassembled WGS sequence"/>
</dbReference>
<keyword evidence="3" id="KW-0862">Zinc</keyword>
<dbReference type="InterPro" id="IPR013083">
    <property type="entry name" value="Znf_RING/FYVE/PHD"/>
</dbReference>
<evidence type="ECO:0000313" key="7">
    <source>
        <dbReference type="Proteomes" id="UP001642520"/>
    </source>
</evidence>
<dbReference type="Gene3D" id="3.30.40.10">
    <property type="entry name" value="Zinc/RING finger domain, C3HC4 (zinc finger)"/>
    <property type="match status" value="1"/>
</dbReference>
<dbReference type="PANTHER" id="PTHR46603">
    <property type="entry name" value="ABSCISSION/NOCUT CHECKPOINT REGULATOR"/>
    <property type="match status" value="1"/>
</dbReference>
<evidence type="ECO:0000259" key="5">
    <source>
        <dbReference type="PROSITE" id="PS50178"/>
    </source>
</evidence>
<proteinExistence type="predicted"/>
<name>A0ABP1PFS9_XYLVO</name>
<reference evidence="6 7" key="1">
    <citation type="submission" date="2024-08" db="EMBL/GenBank/DDBJ databases">
        <authorList>
            <person name="Will J Nash"/>
            <person name="Angela Man"/>
            <person name="Seanna McTaggart"/>
            <person name="Kendall Baker"/>
            <person name="Tom Barker"/>
            <person name="Leah Catchpole"/>
            <person name="Alex Durrant"/>
            <person name="Karim Gharbi"/>
            <person name="Naomi Irish"/>
            <person name="Gemy Kaithakottil"/>
            <person name="Debby Ku"/>
            <person name="Aaliyah Providence"/>
            <person name="Felix Shaw"/>
            <person name="David Swarbreck"/>
            <person name="Chris Watkins"/>
            <person name="Ann M. McCartney"/>
            <person name="Giulio Formenti"/>
            <person name="Alice Mouton"/>
            <person name="Noel Vella"/>
            <person name="Bjorn M von Reumont"/>
            <person name="Adriana Vella"/>
            <person name="Wilfried Haerty"/>
        </authorList>
    </citation>
    <scope>NUCLEOTIDE SEQUENCE [LARGE SCALE GENOMIC DNA]</scope>
</reference>